<evidence type="ECO:0000313" key="2">
    <source>
        <dbReference type="EMBL" id="OGC28267.1"/>
    </source>
</evidence>
<accession>A0A1F4T6R8</accession>
<dbReference type="PANTHER" id="PTHR43861">
    <property type="entry name" value="TRANS-ACONITATE 2-METHYLTRANSFERASE-RELATED"/>
    <property type="match status" value="1"/>
</dbReference>
<protein>
    <recommendedName>
        <fullName evidence="1">Methyltransferase domain-containing protein</fullName>
    </recommendedName>
</protein>
<dbReference type="Gene3D" id="3.40.50.150">
    <property type="entry name" value="Vaccinia Virus protein VP39"/>
    <property type="match status" value="1"/>
</dbReference>
<proteinExistence type="predicted"/>
<reference evidence="2 3" key="1">
    <citation type="journal article" date="2016" name="Nat. Commun.">
        <title>Thousands of microbial genomes shed light on interconnected biogeochemical processes in an aquifer system.</title>
        <authorList>
            <person name="Anantharaman K."/>
            <person name="Brown C.T."/>
            <person name="Hug L.A."/>
            <person name="Sharon I."/>
            <person name="Castelle C.J."/>
            <person name="Probst A.J."/>
            <person name="Thomas B.C."/>
            <person name="Singh A."/>
            <person name="Wilkins M.J."/>
            <person name="Karaoz U."/>
            <person name="Brodie E.L."/>
            <person name="Williams K.H."/>
            <person name="Hubbard S.S."/>
            <person name="Banfield J.F."/>
        </authorList>
    </citation>
    <scope>NUCLEOTIDE SEQUENCE [LARGE SCALE GENOMIC DNA]</scope>
</reference>
<evidence type="ECO:0000259" key="1">
    <source>
        <dbReference type="Pfam" id="PF13847"/>
    </source>
</evidence>
<feature type="domain" description="Methyltransferase" evidence="1">
    <location>
        <begin position="50"/>
        <end position="167"/>
    </location>
</feature>
<dbReference type="AlphaFoldDB" id="A0A1F4T6R8"/>
<sequence>MVFKKMIINSLNKHFWRLYFKVYDRNQSEPYKHLLVEGARQMVVKPSGYYLDLGCGSGNSTLAIGRLLGSNGGALGVDTSLYALERARKKSDFGGLNNVSFQQRDMGTTLPFPDGAFDGILANNSFYLVSDPQKTLVEVMRLLKPGGSFLMTNPKEAASSSAIFKEHLAAMKERYFSRYGQVIGGLALAGHATRAVYNYALLLPFQLVLRHSYKIESHFWSVRQWAEVIEGARRASPYPFSVREPYYTYAGQNHTFIFDRLPR</sequence>
<dbReference type="SUPFAM" id="SSF53335">
    <property type="entry name" value="S-adenosyl-L-methionine-dependent methyltransferases"/>
    <property type="match status" value="1"/>
</dbReference>
<evidence type="ECO:0000313" key="3">
    <source>
        <dbReference type="Proteomes" id="UP000178602"/>
    </source>
</evidence>
<organism evidence="2 3">
    <name type="scientific">candidate division WOR-1 bacterium RIFOXYC12_FULL_54_18</name>
    <dbReference type="NCBI Taxonomy" id="1802584"/>
    <lineage>
        <taxon>Bacteria</taxon>
        <taxon>Bacillati</taxon>
        <taxon>Saganbacteria</taxon>
    </lineage>
</organism>
<dbReference type="PANTHER" id="PTHR43861:SF1">
    <property type="entry name" value="TRANS-ACONITATE 2-METHYLTRANSFERASE"/>
    <property type="match status" value="1"/>
</dbReference>
<dbReference type="InterPro" id="IPR025714">
    <property type="entry name" value="Methyltranfer_dom"/>
</dbReference>
<gene>
    <name evidence="2" type="ORF">A3K49_04710</name>
</gene>
<dbReference type="InterPro" id="IPR029063">
    <property type="entry name" value="SAM-dependent_MTases_sf"/>
</dbReference>
<dbReference type="CDD" id="cd02440">
    <property type="entry name" value="AdoMet_MTases"/>
    <property type="match status" value="1"/>
</dbReference>
<comment type="caution">
    <text evidence="2">The sequence shown here is derived from an EMBL/GenBank/DDBJ whole genome shotgun (WGS) entry which is preliminary data.</text>
</comment>
<dbReference type="Pfam" id="PF13847">
    <property type="entry name" value="Methyltransf_31"/>
    <property type="match status" value="1"/>
</dbReference>
<dbReference type="EMBL" id="MEUG01000001">
    <property type="protein sequence ID" value="OGC28267.1"/>
    <property type="molecule type" value="Genomic_DNA"/>
</dbReference>
<dbReference type="Proteomes" id="UP000178602">
    <property type="component" value="Unassembled WGS sequence"/>
</dbReference>
<name>A0A1F4T6R8_UNCSA</name>